<feature type="compositionally biased region" description="Polar residues" evidence="1">
    <location>
        <begin position="415"/>
        <end position="427"/>
    </location>
</feature>
<comment type="caution">
    <text evidence="3">The sequence shown here is derived from an EMBL/GenBank/DDBJ whole genome shotgun (WGS) entry which is preliminary data.</text>
</comment>
<sequence>MCPGCGRVITIVQVVWSLVYITCGAAQLVAGIFFIISLPELHLNSNIWSGSWNVVIGIAGGMIVCFSQLSSRRQEILLYMAVSILAANAVNTVLTEWCLYWTDLPKLLENRPYQTLIYYSCAATRIAGGIVILISFLDSQLSFCSMEAAKKQNNNKLRRSHEQVTDIEYIIPRQKSSKPYSAYNAYAQSWVFDADNGSCSNQSANSPYTKLTHNGTPKDSPIQPILEINDKNSNVTHVIGNPVVQIEEASDDSTSNSDRKLNYMKSFSPCASPLVLSACSSQLSLNTSSTNNPPIYECLEKLTEASVYRSRLNSALSNREDSDSQYQSPHQTMYRKVEAITPQGEKVQYASLMKELESAIVNKKGSDVASPQSNSTQTNSKSSSRQDSSRTDGKNSDAEFSKELEAALQLIQDLESPNTIETPSEPKSSLDGKDQHPMAVWRNSDASDSEKTLSAVGSLADLTSPISECHPELCTFKPSTHGKDARVIVHCDSQSTSGYSSPTQKSNSHTPNWSNSSSINGSHNDLGKTLSYSIHNTKSTAVISLYSDSLRSRGKSVTLVNIAGDNEPIHHSSNIHSPNRYIKDLQKNNCKNYSDDQSVSKTNGTTYNDNDVDDKMVQRSSSGAGSIWNVRSILRKKKHNLPKLCPELEGAIVKSESLAYLSELELLARHQRNKDLQRQIEQKVLQQLGSPRTESNC</sequence>
<dbReference type="Proteomes" id="UP001353858">
    <property type="component" value="Unassembled WGS sequence"/>
</dbReference>
<reference evidence="4" key="1">
    <citation type="submission" date="2023-01" db="EMBL/GenBank/DDBJ databases">
        <title>Key to firefly adult light organ development and bioluminescence: homeobox transcription factors regulate luciferase expression and transportation to peroxisome.</title>
        <authorList>
            <person name="Fu X."/>
        </authorList>
    </citation>
    <scope>NUCLEOTIDE SEQUENCE [LARGE SCALE GENOMIC DNA]</scope>
</reference>
<feature type="transmembrane region" description="Helical" evidence="2">
    <location>
        <begin position="50"/>
        <end position="69"/>
    </location>
</feature>
<gene>
    <name evidence="3" type="ORF">RN001_009922</name>
</gene>
<feature type="compositionally biased region" description="Low complexity" evidence="1">
    <location>
        <begin position="370"/>
        <end position="386"/>
    </location>
</feature>
<feature type="transmembrane region" description="Helical" evidence="2">
    <location>
        <begin position="117"/>
        <end position="137"/>
    </location>
</feature>
<accession>A0AAN7P9B7</accession>
<feature type="region of interest" description="Disordered" evidence="1">
    <location>
        <begin position="413"/>
        <end position="436"/>
    </location>
</feature>
<evidence type="ECO:0000256" key="2">
    <source>
        <dbReference type="SAM" id="Phobius"/>
    </source>
</evidence>
<organism evidence="3 4">
    <name type="scientific">Aquatica leii</name>
    <dbReference type="NCBI Taxonomy" id="1421715"/>
    <lineage>
        <taxon>Eukaryota</taxon>
        <taxon>Metazoa</taxon>
        <taxon>Ecdysozoa</taxon>
        <taxon>Arthropoda</taxon>
        <taxon>Hexapoda</taxon>
        <taxon>Insecta</taxon>
        <taxon>Pterygota</taxon>
        <taxon>Neoptera</taxon>
        <taxon>Endopterygota</taxon>
        <taxon>Coleoptera</taxon>
        <taxon>Polyphaga</taxon>
        <taxon>Elateriformia</taxon>
        <taxon>Elateroidea</taxon>
        <taxon>Lampyridae</taxon>
        <taxon>Luciolinae</taxon>
        <taxon>Aquatica</taxon>
    </lineage>
</organism>
<feature type="compositionally biased region" description="Polar residues" evidence="1">
    <location>
        <begin position="593"/>
        <end position="609"/>
    </location>
</feature>
<keyword evidence="2" id="KW-0812">Transmembrane</keyword>
<evidence type="ECO:0000313" key="4">
    <source>
        <dbReference type="Proteomes" id="UP001353858"/>
    </source>
</evidence>
<keyword evidence="2" id="KW-1133">Transmembrane helix</keyword>
<protein>
    <submittedName>
        <fullName evidence="3">Uncharacterized protein</fullName>
    </submittedName>
</protein>
<keyword evidence="2" id="KW-0472">Membrane</keyword>
<keyword evidence="4" id="KW-1185">Reference proteome</keyword>
<feature type="transmembrane region" description="Helical" evidence="2">
    <location>
        <begin position="12"/>
        <end position="38"/>
    </location>
</feature>
<feature type="region of interest" description="Disordered" evidence="1">
    <location>
        <begin position="364"/>
        <end position="398"/>
    </location>
</feature>
<feature type="region of interest" description="Disordered" evidence="1">
    <location>
        <begin position="593"/>
        <end position="612"/>
    </location>
</feature>
<feature type="region of interest" description="Disordered" evidence="1">
    <location>
        <begin position="494"/>
        <end position="520"/>
    </location>
</feature>
<evidence type="ECO:0000313" key="3">
    <source>
        <dbReference type="EMBL" id="KAK4877416.1"/>
    </source>
</evidence>
<proteinExistence type="predicted"/>
<dbReference type="AlphaFoldDB" id="A0AAN7P9B7"/>
<feature type="compositionally biased region" description="Basic and acidic residues" evidence="1">
    <location>
        <begin position="387"/>
        <end position="398"/>
    </location>
</feature>
<name>A0AAN7P9B7_9COLE</name>
<evidence type="ECO:0000256" key="1">
    <source>
        <dbReference type="SAM" id="MobiDB-lite"/>
    </source>
</evidence>
<dbReference type="EMBL" id="JARPUR010000004">
    <property type="protein sequence ID" value="KAK4877416.1"/>
    <property type="molecule type" value="Genomic_DNA"/>
</dbReference>